<dbReference type="Proteomes" id="UP000679620">
    <property type="component" value="Segment"/>
</dbReference>
<dbReference type="GO" id="GO:0039666">
    <property type="term" value="P:virion attachment to host cell pilus"/>
    <property type="evidence" value="ECO:0007669"/>
    <property type="project" value="UniProtKB-KW"/>
</dbReference>
<dbReference type="KEGG" id="vg:80399197"/>
<dbReference type="RefSeq" id="YP_010770012.1">
    <property type="nucleotide sequence ID" value="NC_074135.1"/>
</dbReference>
<evidence type="ECO:0000256" key="1">
    <source>
        <dbReference type="ARBA" id="ARBA00004328"/>
    </source>
</evidence>
<comment type="subcellular location">
    <subcellularLocation>
        <location evidence="1">Virion</location>
    </subcellularLocation>
</comment>
<dbReference type="InterPro" id="IPR005563">
    <property type="entry name" value="A_protein"/>
</dbReference>
<evidence type="ECO:0000313" key="8">
    <source>
        <dbReference type="EMBL" id="DAD52594.1"/>
    </source>
</evidence>
<comment type="similarity">
    <text evidence="7">Belongs to the Leviviricetes maturation protein family.</text>
</comment>
<keyword evidence="2" id="KW-0945">Host-virus interaction</keyword>
<evidence type="ECO:0000256" key="2">
    <source>
        <dbReference type="ARBA" id="ARBA00022581"/>
    </source>
</evidence>
<gene>
    <name evidence="8" type="primary">SRR6960549_4_1</name>
</gene>
<reference evidence="8" key="1">
    <citation type="submission" date="2020-09" db="EMBL/GenBank/DDBJ databases">
        <title>Leviviricetes taxonomy.</title>
        <authorList>
            <person name="Stockdale S.R."/>
            <person name="Callanan J."/>
            <person name="Adriaenssens E.M."/>
            <person name="Kuhn J.H."/>
            <person name="Rumnieks J."/>
            <person name="Shkoporov A."/>
            <person name="Draper L.A."/>
            <person name="Ross P."/>
            <person name="Hill C."/>
        </authorList>
    </citation>
    <scope>NUCLEOTIDE SEQUENCE</scope>
</reference>
<evidence type="ECO:0000313" key="9">
    <source>
        <dbReference type="Proteomes" id="UP000679620"/>
    </source>
</evidence>
<keyword evidence="4" id="KW-0946">Virion</keyword>
<accession>A0A8S5L5M6</accession>
<name>A0A8S5L5M6_9VIRU</name>
<dbReference type="GO" id="GO:0044423">
    <property type="term" value="C:virion component"/>
    <property type="evidence" value="ECO:0007669"/>
    <property type="project" value="UniProtKB-KW"/>
</dbReference>
<protein>
    <submittedName>
        <fullName evidence="8">Maturation protein</fullName>
    </submittedName>
</protein>
<dbReference type="GeneID" id="80399197"/>
<evidence type="ECO:0000256" key="6">
    <source>
        <dbReference type="ARBA" id="ARBA00023296"/>
    </source>
</evidence>
<sequence length="447" mass="50390">MTPLDSYTKYDWTLYTWNPAGALISTTSGTANGRRIFTFGGFGRNDPKRKKWPTAGEYYKLVRVPFRGDEERWYTRKSNGAPYDNRTLRRGASPTYAVASGLTVLPKEYSTRAYNEALSKVYDAIYSTDVNLAMTVAEAPEGMAMIHSTAKDSGITKTLSTKSKGRTLGEVAKANARAKAFKNLSGTFKQHLRKKAKAMDAVEAVITAAKRAAWEAKHNPSKSLSQHWLAYKLGWAPMLSDIHNYANHVQTGVLESLRYTGVRKLREQSVSTYWSQGISKRLTLRTTHLCRVSLKVRCNDELAYDRARLTSQDPLGIAWELLPLSFVVDWFWNIGQYLELAEHATGRGLILDPSESFYTELIRREAFETGSYEGSWSQDQWINGHARIYLDGSLVETWKRRVPLTSFPRGRIPSFKQGLKLGSSRLLTAASLIRTILLGDVVHKRGR</sequence>
<dbReference type="EMBL" id="BK014150">
    <property type="protein sequence ID" value="DAD52594.1"/>
    <property type="molecule type" value="Genomic_RNA"/>
</dbReference>
<evidence type="ECO:0000256" key="3">
    <source>
        <dbReference type="ARBA" id="ARBA00022804"/>
    </source>
</evidence>
<proteinExistence type="inferred from homology"/>
<keyword evidence="3" id="KW-1161">Viral attachment to host cell</keyword>
<keyword evidence="9" id="KW-1185">Reference proteome</keyword>
<keyword evidence="6" id="KW-1160">Virus entry into host cell</keyword>
<dbReference type="Pfam" id="PF03863">
    <property type="entry name" value="Phage_mat-A"/>
    <property type="match status" value="1"/>
</dbReference>
<evidence type="ECO:0000256" key="5">
    <source>
        <dbReference type="ARBA" id="ARBA00023104"/>
    </source>
</evidence>
<evidence type="ECO:0000256" key="7">
    <source>
        <dbReference type="ARBA" id="ARBA00035110"/>
    </source>
</evidence>
<keyword evidence="5" id="KW-1175">Viral attachment to host cell pilus</keyword>
<organism evidence="8 9">
    <name type="scientific">ssRNA phage SRR6960549_4</name>
    <dbReference type="NCBI Taxonomy" id="2786541"/>
    <lineage>
        <taxon>Viruses</taxon>
        <taxon>Riboviria</taxon>
        <taxon>Orthornavirae</taxon>
        <taxon>Lenarviricota</taxon>
        <taxon>Leviviricetes</taxon>
        <taxon>Norzivirales</taxon>
        <taxon>Fiersviridae</taxon>
        <taxon>Whilavirus</taxon>
        <taxon>Whilavirus pelohabitans</taxon>
    </lineage>
</organism>
<evidence type="ECO:0000256" key="4">
    <source>
        <dbReference type="ARBA" id="ARBA00022844"/>
    </source>
</evidence>